<protein>
    <submittedName>
        <fullName evidence="2">Uncharacterized protein</fullName>
    </submittedName>
</protein>
<dbReference type="InterPro" id="IPR036587">
    <property type="entry name" value="NucleaseA_inhib-like_sf"/>
</dbReference>
<dbReference type="SUPFAM" id="SSF82602">
    <property type="entry name" value="Nuclease A inhibitor (NuiA)"/>
    <property type="match status" value="1"/>
</dbReference>
<accession>A0A926VN57</accession>
<name>A0A926VN57_9CYAN</name>
<dbReference type="EMBL" id="JACJPW010000150">
    <property type="protein sequence ID" value="MBD2185907.1"/>
    <property type="molecule type" value="Genomic_DNA"/>
</dbReference>
<keyword evidence="1" id="KW-1133">Transmembrane helix</keyword>
<reference evidence="2" key="2">
    <citation type="submission" date="2020-08" db="EMBL/GenBank/DDBJ databases">
        <authorList>
            <person name="Chen M."/>
            <person name="Teng W."/>
            <person name="Zhao L."/>
            <person name="Hu C."/>
            <person name="Zhou Y."/>
            <person name="Han B."/>
            <person name="Song L."/>
            <person name="Shu W."/>
        </authorList>
    </citation>
    <scope>NUCLEOTIDE SEQUENCE</scope>
    <source>
        <strain evidence="2">FACHB-1375</strain>
    </source>
</reference>
<dbReference type="AlphaFoldDB" id="A0A926VN57"/>
<evidence type="ECO:0000313" key="3">
    <source>
        <dbReference type="Proteomes" id="UP000641646"/>
    </source>
</evidence>
<proteinExistence type="predicted"/>
<organism evidence="2 3">
    <name type="scientific">Aerosakkonema funiforme FACHB-1375</name>
    <dbReference type="NCBI Taxonomy" id="2949571"/>
    <lineage>
        <taxon>Bacteria</taxon>
        <taxon>Bacillati</taxon>
        <taxon>Cyanobacteriota</taxon>
        <taxon>Cyanophyceae</taxon>
        <taxon>Oscillatoriophycideae</taxon>
        <taxon>Aerosakkonematales</taxon>
        <taxon>Aerosakkonemataceae</taxon>
        <taxon>Aerosakkonema</taxon>
    </lineage>
</organism>
<dbReference type="Proteomes" id="UP000641646">
    <property type="component" value="Unassembled WGS sequence"/>
</dbReference>
<dbReference type="InterPro" id="IPR012489">
    <property type="entry name" value="NucleaseA_inhib-like"/>
</dbReference>
<dbReference type="Gene3D" id="3.40.1460.10">
    <property type="entry name" value="Nuclease A inhibitor-like"/>
    <property type="match status" value="1"/>
</dbReference>
<reference evidence="2" key="1">
    <citation type="journal article" date="2015" name="ISME J.">
        <title>Draft Genome Sequence of Streptomyces incarnatus NRRL8089, which Produces the Nucleoside Antibiotic Sinefungin.</title>
        <authorList>
            <person name="Oshima K."/>
            <person name="Hattori M."/>
            <person name="Shimizu H."/>
            <person name="Fukuda K."/>
            <person name="Nemoto M."/>
            <person name="Inagaki K."/>
            <person name="Tamura T."/>
        </authorList>
    </citation>
    <scope>NUCLEOTIDE SEQUENCE</scope>
    <source>
        <strain evidence="2">FACHB-1375</strain>
    </source>
</reference>
<comment type="caution">
    <text evidence="2">The sequence shown here is derived from an EMBL/GenBank/DDBJ whole genome shotgun (WGS) entry which is preliminary data.</text>
</comment>
<keyword evidence="1" id="KW-0812">Transmembrane</keyword>
<evidence type="ECO:0000256" key="1">
    <source>
        <dbReference type="SAM" id="Phobius"/>
    </source>
</evidence>
<dbReference type="RefSeq" id="WP_190474687.1">
    <property type="nucleotide sequence ID" value="NZ_JACJPW010000150.1"/>
</dbReference>
<keyword evidence="1" id="KW-0472">Membrane</keyword>
<feature type="transmembrane region" description="Helical" evidence="1">
    <location>
        <begin position="29"/>
        <end position="46"/>
    </location>
</feature>
<keyword evidence="3" id="KW-1185">Reference proteome</keyword>
<evidence type="ECO:0000313" key="2">
    <source>
        <dbReference type="EMBL" id="MBD2185907.1"/>
    </source>
</evidence>
<gene>
    <name evidence="2" type="ORF">H6G03_33425</name>
</gene>
<dbReference type="Pfam" id="PF07924">
    <property type="entry name" value="NuiA"/>
    <property type="match status" value="1"/>
</dbReference>
<sequence length="50" mass="5371">MVQASQYLVKTITSTLASVPVYRVGKHHICLYVVGTTLAGIGWILAKLVA</sequence>